<sequence length="171" mass="19133">MLSLRVATPADNERIDELFAQARAFMIAHGNPNQWQPGFPNAAMLQEAMAQKQAFVCLDDAVADPKEQIVGVFTLSFSEPAYDNLQGGKWHGPNDHYAVIHRMACASGHGAGTFIMKKMQEQYDHIRIDTHKDNVPMCSLLRKLGFQYCGTVFYDRPGGGERVAFDWVKAQ</sequence>
<evidence type="ECO:0000259" key="1">
    <source>
        <dbReference type="PROSITE" id="PS51186"/>
    </source>
</evidence>
<dbReference type="InterPro" id="IPR016181">
    <property type="entry name" value="Acyl_CoA_acyltransferase"/>
</dbReference>
<dbReference type="InterPro" id="IPR000182">
    <property type="entry name" value="GNAT_dom"/>
</dbReference>
<evidence type="ECO:0000313" key="3">
    <source>
        <dbReference type="Proteomes" id="UP000733611"/>
    </source>
</evidence>
<gene>
    <name evidence="2" type="ORF">H9847_02760</name>
</gene>
<dbReference type="Proteomes" id="UP000733611">
    <property type="component" value="Unassembled WGS sequence"/>
</dbReference>
<evidence type="ECO:0000313" key="2">
    <source>
        <dbReference type="EMBL" id="MBU3843781.1"/>
    </source>
</evidence>
<dbReference type="AlphaFoldDB" id="A0A948TF98"/>
<name>A0A948TF98_9GAMM</name>
<dbReference type="PROSITE" id="PS51186">
    <property type="entry name" value="GNAT"/>
    <property type="match status" value="1"/>
</dbReference>
<protein>
    <submittedName>
        <fullName evidence="2">GNAT family N-acetyltransferase</fullName>
    </submittedName>
</protein>
<reference evidence="2" key="1">
    <citation type="journal article" date="2021" name="PeerJ">
        <title>Extensive microbial diversity within the chicken gut microbiome revealed by metagenomics and culture.</title>
        <authorList>
            <person name="Gilroy R."/>
            <person name="Ravi A."/>
            <person name="Getino M."/>
            <person name="Pursley I."/>
            <person name="Horton D.L."/>
            <person name="Alikhan N.F."/>
            <person name="Baker D."/>
            <person name="Gharbi K."/>
            <person name="Hall N."/>
            <person name="Watson M."/>
            <person name="Adriaenssens E.M."/>
            <person name="Foster-Nyarko E."/>
            <person name="Jarju S."/>
            <person name="Secka A."/>
            <person name="Antonio M."/>
            <person name="Oren A."/>
            <person name="Chaudhuri R.R."/>
            <person name="La Ragione R."/>
            <person name="Hildebrand F."/>
            <person name="Pallen M.J."/>
        </authorList>
    </citation>
    <scope>NUCLEOTIDE SEQUENCE</scope>
    <source>
        <strain evidence="2">378</strain>
    </source>
</reference>
<dbReference type="EMBL" id="JAHLFE010000051">
    <property type="protein sequence ID" value="MBU3843781.1"/>
    <property type="molecule type" value="Genomic_DNA"/>
</dbReference>
<dbReference type="SUPFAM" id="SSF55729">
    <property type="entry name" value="Acyl-CoA N-acyltransferases (Nat)"/>
    <property type="match status" value="1"/>
</dbReference>
<accession>A0A948TF98</accession>
<proteinExistence type="predicted"/>
<organism evidence="2 3">
    <name type="scientific">Candidatus Anaerobiospirillum pullicola</name>
    <dbReference type="NCBI Taxonomy" id="2838451"/>
    <lineage>
        <taxon>Bacteria</taxon>
        <taxon>Pseudomonadati</taxon>
        <taxon>Pseudomonadota</taxon>
        <taxon>Gammaproteobacteria</taxon>
        <taxon>Aeromonadales</taxon>
        <taxon>Succinivibrionaceae</taxon>
        <taxon>Anaerobiospirillum</taxon>
    </lineage>
</organism>
<comment type="caution">
    <text evidence="2">The sequence shown here is derived from an EMBL/GenBank/DDBJ whole genome shotgun (WGS) entry which is preliminary data.</text>
</comment>
<reference evidence="2" key="2">
    <citation type="submission" date="2021-04" db="EMBL/GenBank/DDBJ databases">
        <authorList>
            <person name="Gilroy R."/>
        </authorList>
    </citation>
    <scope>NUCLEOTIDE SEQUENCE</scope>
    <source>
        <strain evidence="2">378</strain>
    </source>
</reference>
<feature type="domain" description="N-acetyltransferase" evidence="1">
    <location>
        <begin position="2"/>
        <end position="171"/>
    </location>
</feature>
<dbReference type="GO" id="GO:0016747">
    <property type="term" value="F:acyltransferase activity, transferring groups other than amino-acyl groups"/>
    <property type="evidence" value="ECO:0007669"/>
    <property type="project" value="InterPro"/>
</dbReference>
<dbReference type="Gene3D" id="3.40.630.30">
    <property type="match status" value="1"/>
</dbReference>